<protein>
    <submittedName>
        <fullName evidence="2">Uncharacterized protein</fullName>
    </submittedName>
</protein>
<keyword evidence="3" id="KW-1185">Reference proteome</keyword>
<organism evidence="2 3">
    <name type="scientific">Archangium minus</name>
    <dbReference type="NCBI Taxonomy" id="83450"/>
    <lineage>
        <taxon>Bacteria</taxon>
        <taxon>Pseudomonadati</taxon>
        <taxon>Myxococcota</taxon>
        <taxon>Myxococcia</taxon>
        <taxon>Myxococcales</taxon>
        <taxon>Cystobacterineae</taxon>
        <taxon>Archangiaceae</taxon>
        <taxon>Archangium</taxon>
    </lineage>
</organism>
<dbReference type="InterPro" id="IPR017850">
    <property type="entry name" value="Alkaline_phosphatase_core_sf"/>
</dbReference>
<gene>
    <name evidence="2" type="ORF">F0U60_18430</name>
</gene>
<dbReference type="Proteomes" id="UP001611383">
    <property type="component" value="Chromosome"/>
</dbReference>
<name>A0ABY9WSY0_9BACT</name>
<dbReference type="SUPFAM" id="SSF53649">
    <property type="entry name" value="Alkaline phosphatase-like"/>
    <property type="match status" value="1"/>
</dbReference>
<proteinExistence type="predicted"/>
<dbReference type="Gene3D" id="3.40.720.10">
    <property type="entry name" value="Alkaline Phosphatase, subunit A"/>
    <property type="match status" value="1"/>
</dbReference>
<keyword evidence="1" id="KW-1133">Transmembrane helix</keyword>
<dbReference type="RefSeq" id="WP_395821575.1">
    <property type="nucleotide sequence ID" value="NZ_CP043494.1"/>
</dbReference>
<feature type="transmembrane region" description="Helical" evidence="1">
    <location>
        <begin position="12"/>
        <end position="31"/>
    </location>
</feature>
<reference evidence="2 3" key="1">
    <citation type="submission" date="2019-08" db="EMBL/GenBank/DDBJ databases">
        <title>Archangium and Cystobacter genomes.</title>
        <authorList>
            <person name="Chen I.-C.K."/>
            <person name="Wielgoss S."/>
        </authorList>
    </citation>
    <scope>NUCLEOTIDE SEQUENCE [LARGE SCALE GENOMIC DNA]</scope>
    <source>
        <strain evidence="2 3">Cbm 6</strain>
    </source>
</reference>
<evidence type="ECO:0000313" key="3">
    <source>
        <dbReference type="Proteomes" id="UP001611383"/>
    </source>
</evidence>
<evidence type="ECO:0000256" key="1">
    <source>
        <dbReference type="SAM" id="Phobius"/>
    </source>
</evidence>
<keyword evidence="1" id="KW-0472">Membrane</keyword>
<sequence>MGARTSGHAKRWVMVGAVLVLLVAVGAWWLLRRLGPPTQETLTEAVKLAATGGDRVLREPMRPLTSGPRVLLFALDGVGDAEFRQAVSEHVSGSIHTLLGPQRGEHLFAHGFAVPGALSILPSTTVAAWASVYTGEPPARNGVPGNEWFARDEVRFYAPAPVSVHARQDVLRTFTEGLVGDALKVPTLFELADVRAFVSLAHVYRGADLFTTPEPNSATDLLVNFARGLVGAPDVERETYATLDQASVTHLLEVLRRHGVPRLQVVYFPGVDLYTHVAKEPLEQQRRYVREVLDPLVGRVLDAYAEAGVLEDTYVLFVSDHGHTPVLGDDRHALSAEGDDEPTTVLERAGFRLRPLLLEVEPRAQDFQAVVAYQGAMAYVYLADRSTCPEPGQRCDWSRPPRWKEDVLPVARAFYRANQTGEGAADMKGSLDFVFARAGRPVSEDAPAFQVFDGERLVPLPEHLMAHPRSELLNLTERMEQLGAGPLGHRAGDVLLLTRTGMERPISERYYFAGHYHSWHGSPSAQDSRVTFVVARRGEDGAQLRARVEPVVGPTPSLLHVTPLVRELLRTR</sequence>
<evidence type="ECO:0000313" key="2">
    <source>
        <dbReference type="EMBL" id="WNG45866.1"/>
    </source>
</evidence>
<accession>A0ABY9WSY0</accession>
<dbReference type="EMBL" id="CP043494">
    <property type="protein sequence ID" value="WNG45866.1"/>
    <property type="molecule type" value="Genomic_DNA"/>
</dbReference>
<dbReference type="Pfam" id="PF01663">
    <property type="entry name" value="Phosphodiest"/>
    <property type="match status" value="1"/>
</dbReference>
<dbReference type="InterPro" id="IPR002591">
    <property type="entry name" value="Phosphodiest/P_Trfase"/>
</dbReference>
<keyword evidence="1" id="KW-0812">Transmembrane</keyword>